<dbReference type="GO" id="GO:0003700">
    <property type="term" value="F:DNA-binding transcription factor activity"/>
    <property type="evidence" value="ECO:0007669"/>
    <property type="project" value="InterPro"/>
</dbReference>
<feature type="compositionally biased region" description="Basic and acidic residues" evidence="6">
    <location>
        <begin position="477"/>
        <end position="494"/>
    </location>
</feature>
<dbReference type="Pfam" id="PF02362">
    <property type="entry name" value="B3"/>
    <property type="match status" value="1"/>
</dbReference>
<evidence type="ECO:0000256" key="2">
    <source>
        <dbReference type="ARBA" id="ARBA00023015"/>
    </source>
</evidence>
<dbReference type="InterPro" id="IPR044800">
    <property type="entry name" value="LEC2-like"/>
</dbReference>
<dbReference type="Gramene" id="ERN10991">
    <property type="protein sequence ID" value="ERN10991"/>
    <property type="gene ID" value="AMTR_s00160p00070370"/>
</dbReference>
<dbReference type="Proteomes" id="UP000017836">
    <property type="component" value="Unassembled WGS sequence"/>
</dbReference>
<dbReference type="EMBL" id="KI392724">
    <property type="protein sequence ID" value="ERN10991.1"/>
    <property type="molecule type" value="Genomic_DNA"/>
</dbReference>
<dbReference type="SUPFAM" id="SSF101936">
    <property type="entry name" value="DNA-binding pseudobarrel domain"/>
    <property type="match status" value="1"/>
</dbReference>
<dbReference type="AlphaFoldDB" id="W1PTF8"/>
<dbReference type="STRING" id="13333.W1PTF8"/>
<comment type="subcellular location">
    <subcellularLocation>
        <location evidence="1">Nucleus</location>
    </subcellularLocation>
</comment>
<dbReference type="PROSITE" id="PS50863">
    <property type="entry name" value="B3"/>
    <property type="match status" value="1"/>
</dbReference>
<feature type="region of interest" description="Disordered" evidence="6">
    <location>
        <begin position="348"/>
        <end position="411"/>
    </location>
</feature>
<proteinExistence type="predicted"/>
<sequence>MEREEDVMGFQANQEAYMATNSLQEEGNTFQIDPYSSSISASNNAGGGGGGFQSINQDFSPTSHNVGGGGGGGFRSINQDFSPATTHQYNTYISPDSMHFPCFSPPPLDPCSSSSMPLYDAFPYPDLALNQPHMSHGNSPMVIGRDYTGGLLSMAMADPIQGWAASITRAARSKRRIARRMSFASKFSNFGRSPSSSSSSSSSGVYWPSPSSSGGRTGRMACVYLQGPNVLTQFENKRLKFVLQKELRNSDVSSLGRIVLPKRDAEAHLPYLTVKEGIQFKVTDLVSANEWHMRYRYWPNNKSRMYVLENTGEFVKVHDLRCGDFVILYQDENNETFIYPRKARPVTASSESVRPHSIRPQSPVARADGEATRPGRGRGRARARGSGEASATTATTTGEPKEVNDLGTGVVGGFFEEDDPYGFGIEPTTLILDDDYDFSSLERLPSFDECDLSLYESLLDMFQDDPKGGDAPGGVKEGTKREDMAQDSSREGAQ</sequence>
<feature type="region of interest" description="Disordered" evidence="6">
    <location>
        <begin position="462"/>
        <end position="494"/>
    </location>
</feature>
<dbReference type="GO" id="GO:0003677">
    <property type="term" value="F:DNA binding"/>
    <property type="evidence" value="ECO:0007669"/>
    <property type="project" value="UniProtKB-KW"/>
</dbReference>
<feature type="domain" description="TF-B3" evidence="7">
    <location>
        <begin position="243"/>
        <end position="344"/>
    </location>
</feature>
<evidence type="ECO:0000259" key="7">
    <source>
        <dbReference type="PROSITE" id="PS50863"/>
    </source>
</evidence>
<dbReference type="SMART" id="SM01019">
    <property type="entry name" value="B3"/>
    <property type="match status" value="1"/>
</dbReference>
<organism evidence="8 9">
    <name type="scientific">Amborella trichopoda</name>
    <dbReference type="NCBI Taxonomy" id="13333"/>
    <lineage>
        <taxon>Eukaryota</taxon>
        <taxon>Viridiplantae</taxon>
        <taxon>Streptophyta</taxon>
        <taxon>Embryophyta</taxon>
        <taxon>Tracheophyta</taxon>
        <taxon>Spermatophyta</taxon>
        <taxon>Magnoliopsida</taxon>
        <taxon>Amborellales</taxon>
        <taxon>Amborellaceae</taxon>
        <taxon>Amborella</taxon>
    </lineage>
</organism>
<keyword evidence="9" id="KW-1185">Reference proteome</keyword>
<evidence type="ECO:0000256" key="5">
    <source>
        <dbReference type="ARBA" id="ARBA00023242"/>
    </source>
</evidence>
<dbReference type="HOGENOM" id="CLU_552491_0_0_1"/>
<dbReference type="InterPro" id="IPR015300">
    <property type="entry name" value="DNA-bd_pseudobarrel_sf"/>
</dbReference>
<keyword evidence="2" id="KW-0805">Transcription regulation</keyword>
<accession>W1PTF8</accession>
<dbReference type="eggNOG" id="ENOG502QPW6">
    <property type="taxonomic scope" value="Eukaryota"/>
</dbReference>
<dbReference type="InterPro" id="IPR003340">
    <property type="entry name" value="B3_DNA-bd"/>
</dbReference>
<feature type="compositionally biased region" description="Low complexity" evidence="6">
    <location>
        <begin position="193"/>
        <end position="214"/>
    </location>
</feature>
<dbReference type="CDD" id="cd10017">
    <property type="entry name" value="B3_DNA"/>
    <property type="match status" value="1"/>
</dbReference>
<evidence type="ECO:0000256" key="3">
    <source>
        <dbReference type="ARBA" id="ARBA00023125"/>
    </source>
</evidence>
<keyword evidence="4" id="KW-0804">Transcription</keyword>
<protein>
    <recommendedName>
        <fullName evidence="7">TF-B3 domain-containing protein</fullName>
    </recommendedName>
</protein>
<evidence type="ECO:0000313" key="8">
    <source>
        <dbReference type="EMBL" id="ERN10991.1"/>
    </source>
</evidence>
<feature type="region of interest" description="Disordered" evidence="6">
    <location>
        <begin position="41"/>
        <end position="77"/>
    </location>
</feature>
<dbReference type="GO" id="GO:0005634">
    <property type="term" value="C:nucleus"/>
    <property type="evidence" value="ECO:0007669"/>
    <property type="project" value="UniProtKB-SubCell"/>
</dbReference>
<evidence type="ECO:0000256" key="1">
    <source>
        <dbReference type="ARBA" id="ARBA00004123"/>
    </source>
</evidence>
<feature type="compositionally biased region" description="Low complexity" evidence="6">
    <location>
        <begin position="384"/>
        <end position="398"/>
    </location>
</feature>
<evidence type="ECO:0000256" key="6">
    <source>
        <dbReference type="SAM" id="MobiDB-lite"/>
    </source>
</evidence>
<keyword evidence="5" id="KW-0539">Nucleus</keyword>
<reference evidence="9" key="1">
    <citation type="journal article" date="2013" name="Science">
        <title>The Amborella genome and the evolution of flowering plants.</title>
        <authorList>
            <consortium name="Amborella Genome Project"/>
        </authorList>
    </citation>
    <scope>NUCLEOTIDE SEQUENCE [LARGE SCALE GENOMIC DNA]</scope>
</reference>
<dbReference type="PANTHER" id="PTHR31140:SF74">
    <property type="entry name" value="B3 DOMAIN-CONTAINING TRANSCRIPTION FACTOR LEC2"/>
    <property type="match status" value="1"/>
</dbReference>
<evidence type="ECO:0000256" key="4">
    <source>
        <dbReference type="ARBA" id="ARBA00023163"/>
    </source>
</evidence>
<dbReference type="Gene3D" id="2.40.330.10">
    <property type="entry name" value="DNA-binding pseudobarrel domain"/>
    <property type="match status" value="1"/>
</dbReference>
<gene>
    <name evidence="8" type="ORF">AMTR_s00160p00070370</name>
</gene>
<feature type="region of interest" description="Disordered" evidence="6">
    <location>
        <begin position="189"/>
        <end position="215"/>
    </location>
</feature>
<keyword evidence="3" id="KW-0238">DNA-binding</keyword>
<evidence type="ECO:0000313" key="9">
    <source>
        <dbReference type="Proteomes" id="UP000017836"/>
    </source>
</evidence>
<dbReference type="PANTHER" id="PTHR31140">
    <property type="entry name" value="B3 DOMAIN-CONTAINING TRANSCRIPTION FACTOR ABI3"/>
    <property type="match status" value="1"/>
</dbReference>
<name>W1PTF8_AMBTC</name>